<dbReference type="EMBL" id="RCML01000744">
    <property type="protein sequence ID" value="KAG2970165.1"/>
    <property type="molecule type" value="Genomic_DNA"/>
</dbReference>
<evidence type="ECO:0000313" key="7">
    <source>
        <dbReference type="EMBL" id="KAG3222744.1"/>
    </source>
</evidence>
<reference evidence="3" key="2">
    <citation type="submission" date="2018-10" db="EMBL/GenBank/DDBJ databases">
        <title>Effector identification in a new, highly contiguous assembly of the strawberry crown rot pathogen Phytophthora cactorum.</title>
        <authorList>
            <person name="Armitage A.D."/>
            <person name="Nellist C.F."/>
            <person name="Bates H."/>
            <person name="Vickerstaff R.J."/>
            <person name="Harrison R.J."/>
        </authorList>
    </citation>
    <scope>NUCLEOTIDE SEQUENCE</scope>
    <source>
        <strain evidence="3">15-7</strain>
        <strain evidence="4">4032</strain>
        <strain evidence="5">4040</strain>
        <strain evidence="6">P415</strain>
        <strain evidence="7">P421</strain>
    </source>
</reference>
<evidence type="ECO:0000313" key="10">
    <source>
        <dbReference type="Proteomes" id="UP000251314"/>
    </source>
</evidence>
<dbReference type="VEuPathDB" id="FungiDB:PC110_g19269"/>
<dbReference type="FunFam" id="3.40.30.10:FF:000268">
    <property type="entry name" value="Thioredoxin domain-containing protein 17"/>
    <property type="match status" value="1"/>
</dbReference>
<dbReference type="SUPFAM" id="SSF52833">
    <property type="entry name" value="Thioredoxin-like"/>
    <property type="match status" value="1"/>
</dbReference>
<dbReference type="PANTHER" id="PTHR12452">
    <property type="entry name" value="42-9-9 PROTEIN-RELATED"/>
    <property type="match status" value="1"/>
</dbReference>
<keyword evidence="10" id="KW-1185">Reference proteome</keyword>
<evidence type="ECO:0000313" key="6">
    <source>
        <dbReference type="EMBL" id="KAG2970165.1"/>
    </source>
</evidence>
<proteinExistence type="inferred from homology"/>
<dbReference type="PANTHER" id="PTHR12452:SF0">
    <property type="entry name" value="THIOREDOXIN DOMAIN-CONTAINING PROTEIN 17"/>
    <property type="match status" value="1"/>
</dbReference>
<dbReference type="Proteomes" id="UP000736787">
    <property type="component" value="Unassembled WGS sequence"/>
</dbReference>
<protein>
    <recommendedName>
        <fullName evidence="2">Thioredoxin domain-containing protein</fullName>
    </recommendedName>
</protein>
<feature type="domain" description="Thioredoxin" evidence="2">
    <location>
        <begin position="110"/>
        <end position="231"/>
    </location>
</feature>
<name>A0A329RLY6_9STRA</name>
<evidence type="ECO:0000256" key="1">
    <source>
        <dbReference type="ARBA" id="ARBA00008987"/>
    </source>
</evidence>
<dbReference type="Proteomes" id="UP000735874">
    <property type="component" value="Unassembled WGS sequence"/>
</dbReference>
<dbReference type="Proteomes" id="UP000774804">
    <property type="component" value="Unassembled WGS sequence"/>
</dbReference>
<dbReference type="Proteomes" id="UP000697107">
    <property type="component" value="Unassembled WGS sequence"/>
</dbReference>
<dbReference type="EMBL" id="MJFZ01000906">
    <property type="protein sequence ID" value="RAW24302.1"/>
    <property type="molecule type" value="Genomic_DNA"/>
</dbReference>
<comment type="similarity">
    <text evidence="1">Belongs to the thioredoxin family.</text>
</comment>
<evidence type="ECO:0000313" key="5">
    <source>
        <dbReference type="EMBL" id="KAG2914353.1"/>
    </source>
</evidence>
<sequence length="389" mass="44908">MPLLQLIEHQNRTLPIYRRVPCIKMKAASREEPKTWSLNPVRFMQLALTATMFLSLSYMWQFTAETVVSSGTEEIEAANAKDAAAKLVQAAEAALAVQRDRSHAHTQYVVRGFEEAHKFVREYNVESMGPLFMLFMSDTDANGTYWFHPCQLVKDAVHEGFKRAPRRSRLLEIQVGPEKYWNDLMNPFRQNQLFYIDYLPTLMRYDGGGNTSALLAGPNCLNQDLLDVVFNVNKPVAGVPHNNRIMHFNNMKQVLDFLAFYDYSYPLFMFFVSGVHAFNNRLWCPFCDKAEVPVMHYYNYTAPDTAVLLRIVVAREPRQWFDEDNDFVGQEFSEKVVEFDGVPYLGFVDRNRTSNKIKLREFVHGMDQHEKLQEFFRQKAPGAAVVPAA</sequence>
<reference evidence="9 10" key="1">
    <citation type="submission" date="2018-01" db="EMBL/GenBank/DDBJ databases">
        <title>Draft genome of the strawberry crown rot pathogen Phytophthora cactorum.</title>
        <authorList>
            <person name="Armitage A.D."/>
            <person name="Lysoe E."/>
            <person name="Nellist C.F."/>
            <person name="Harrison R.J."/>
            <person name="Brurberg M.B."/>
        </authorList>
    </citation>
    <scope>NUCLEOTIDE SEQUENCE [LARGE SCALE GENOMIC DNA]</scope>
    <source>
        <strain evidence="9 10">10300</strain>
    </source>
</reference>
<evidence type="ECO:0000313" key="4">
    <source>
        <dbReference type="EMBL" id="KAG2899015.1"/>
    </source>
</evidence>
<dbReference type="Gene3D" id="3.40.30.10">
    <property type="entry name" value="Glutaredoxin"/>
    <property type="match status" value="2"/>
</dbReference>
<dbReference type="AlphaFoldDB" id="A0A329RLY6"/>
<dbReference type="Pfam" id="PF06110">
    <property type="entry name" value="TXD17-like_Trx"/>
    <property type="match status" value="1"/>
</dbReference>
<dbReference type="EMBL" id="RCMV01000169">
    <property type="protein sequence ID" value="KAG3222744.1"/>
    <property type="molecule type" value="Genomic_DNA"/>
</dbReference>
<gene>
    <name evidence="8" type="ORF">JG687_00012603</name>
    <name evidence="9" type="ORF">PC110_g19269</name>
    <name evidence="3" type="ORF">PC113_g8636</name>
    <name evidence="4" type="ORF">PC115_g16656</name>
    <name evidence="5" type="ORF">PC117_g18331</name>
    <name evidence="6" type="ORF">PC118_g17033</name>
    <name evidence="7" type="ORF">PC129_g6545</name>
</gene>
<dbReference type="EMBL" id="RCMI01000743">
    <property type="protein sequence ID" value="KAG2899015.1"/>
    <property type="molecule type" value="Genomic_DNA"/>
</dbReference>
<evidence type="ECO:0000313" key="3">
    <source>
        <dbReference type="EMBL" id="KAG2859754.1"/>
    </source>
</evidence>
<accession>A0A329RLY6</accession>
<dbReference type="InterPro" id="IPR045108">
    <property type="entry name" value="TXNDC17-like"/>
</dbReference>
<dbReference type="InterPro" id="IPR010357">
    <property type="entry name" value="TXNDC17_dom"/>
</dbReference>
<dbReference type="GO" id="GO:0005829">
    <property type="term" value="C:cytosol"/>
    <property type="evidence" value="ECO:0007669"/>
    <property type="project" value="TreeGrafter"/>
</dbReference>
<dbReference type="Proteomes" id="UP000760860">
    <property type="component" value="Unassembled WGS sequence"/>
</dbReference>
<evidence type="ECO:0000313" key="9">
    <source>
        <dbReference type="EMBL" id="RAW24302.1"/>
    </source>
</evidence>
<dbReference type="Proteomes" id="UP000688947">
    <property type="component" value="Unassembled WGS sequence"/>
</dbReference>
<organism evidence="9 10">
    <name type="scientific">Phytophthora cactorum</name>
    <dbReference type="NCBI Taxonomy" id="29920"/>
    <lineage>
        <taxon>Eukaryota</taxon>
        <taxon>Sar</taxon>
        <taxon>Stramenopiles</taxon>
        <taxon>Oomycota</taxon>
        <taxon>Peronosporomycetes</taxon>
        <taxon>Peronosporales</taxon>
        <taxon>Peronosporaceae</taxon>
        <taxon>Phytophthora</taxon>
    </lineage>
</organism>
<reference evidence="8" key="3">
    <citation type="submission" date="2021-01" db="EMBL/GenBank/DDBJ databases">
        <title>Phytophthora aleatoria, a newly-described species from Pinus radiata is distinct from Phytophthora cactorum isolates based on comparative genomics.</title>
        <authorList>
            <person name="Mcdougal R."/>
            <person name="Panda P."/>
            <person name="Williams N."/>
            <person name="Studholme D.J."/>
        </authorList>
    </citation>
    <scope>NUCLEOTIDE SEQUENCE</scope>
    <source>
        <strain evidence="8">NZFS 3830</strain>
    </source>
</reference>
<dbReference type="OrthoDB" id="78947at2759"/>
<dbReference type="GO" id="GO:0047134">
    <property type="term" value="F:protein-disulfide reductase [NAD(P)H] activity"/>
    <property type="evidence" value="ECO:0007669"/>
    <property type="project" value="InterPro"/>
</dbReference>
<evidence type="ECO:0000313" key="8">
    <source>
        <dbReference type="EMBL" id="KAG6953105.1"/>
    </source>
</evidence>
<comment type="caution">
    <text evidence="9">The sequence shown here is derived from an EMBL/GenBank/DDBJ whole genome shotgun (WGS) entry which is preliminary data.</text>
</comment>
<dbReference type="Proteomes" id="UP000251314">
    <property type="component" value="Unassembled WGS sequence"/>
</dbReference>
<evidence type="ECO:0000259" key="2">
    <source>
        <dbReference type="Pfam" id="PF06110"/>
    </source>
</evidence>
<dbReference type="EMBL" id="JAENGZ010000856">
    <property type="protein sequence ID" value="KAG6953105.1"/>
    <property type="molecule type" value="Genomic_DNA"/>
</dbReference>
<dbReference type="EMBL" id="RCMG01000206">
    <property type="protein sequence ID" value="KAG2859754.1"/>
    <property type="molecule type" value="Genomic_DNA"/>
</dbReference>
<dbReference type="InterPro" id="IPR036249">
    <property type="entry name" value="Thioredoxin-like_sf"/>
</dbReference>
<dbReference type="EMBL" id="RCMK01000733">
    <property type="protein sequence ID" value="KAG2914353.1"/>
    <property type="molecule type" value="Genomic_DNA"/>
</dbReference>